<feature type="signal peptide" evidence="1">
    <location>
        <begin position="1"/>
        <end position="20"/>
    </location>
</feature>
<proteinExistence type="predicted"/>
<gene>
    <name evidence="3" type="ORF">Slin15195_G115240</name>
</gene>
<evidence type="ECO:0000313" key="4">
    <source>
        <dbReference type="Proteomes" id="UP001056384"/>
    </source>
</evidence>
<evidence type="ECO:0000259" key="2">
    <source>
        <dbReference type="Pfam" id="PF12680"/>
    </source>
</evidence>
<dbReference type="InterPro" id="IPR037401">
    <property type="entry name" value="SnoaL-like"/>
</dbReference>
<reference evidence="3" key="1">
    <citation type="submission" date="2022-06" db="EMBL/GenBank/DDBJ databases">
        <title>Complete genome sequences of two strains of the flax pathogen Septoria linicola.</title>
        <authorList>
            <person name="Lapalu N."/>
            <person name="Simon A."/>
            <person name="Demenou B."/>
            <person name="Paumier D."/>
            <person name="Guillot M.-P."/>
            <person name="Gout L."/>
            <person name="Valade R."/>
        </authorList>
    </citation>
    <scope>NUCLEOTIDE SEQUENCE</scope>
    <source>
        <strain evidence="3">SE15195</strain>
    </source>
</reference>
<accession>A0A9Q9B009</accession>
<dbReference type="InterPro" id="IPR032710">
    <property type="entry name" value="NTF2-like_dom_sf"/>
</dbReference>
<sequence>MHFLTTISLGALALLQPIAATYTIPFNGPYCPSQPVSSTQQRAIFNQFIQKFYIEKNATAAFSEHVAESYIQHNPNVLSGRENAIAAFESFDLSGVNFTLLNVGLDGDRGWVHYRSEGAGMEPSAIVDVFRFNESCIEQHWDVFQTKPANATNPLALW</sequence>
<keyword evidence="4" id="KW-1185">Reference proteome</keyword>
<dbReference type="Pfam" id="PF12680">
    <property type="entry name" value="SnoaL_2"/>
    <property type="match status" value="1"/>
</dbReference>
<dbReference type="AlphaFoldDB" id="A0A9Q9B009"/>
<keyword evidence="1" id="KW-0732">Signal</keyword>
<evidence type="ECO:0000256" key="1">
    <source>
        <dbReference type="SAM" id="SignalP"/>
    </source>
</evidence>
<dbReference type="Gene3D" id="3.10.450.50">
    <property type="match status" value="1"/>
</dbReference>
<feature type="chain" id="PRO_5040317154" evidence="1">
    <location>
        <begin position="21"/>
        <end position="158"/>
    </location>
</feature>
<protein>
    <submittedName>
        <fullName evidence="3">NTF2-like domain superfamily, SnoaL-like domain-containing protein</fullName>
    </submittedName>
</protein>
<organism evidence="3 4">
    <name type="scientific">Septoria linicola</name>
    <dbReference type="NCBI Taxonomy" id="215465"/>
    <lineage>
        <taxon>Eukaryota</taxon>
        <taxon>Fungi</taxon>
        <taxon>Dikarya</taxon>
        <taxon>Ascomycota</taxon>
        <taxon>Pezizomycotina</taxon>
        <taxon>Dothideomycetes</taxon>
        <taxon>Dothideomycetidae</taxon>
        <taxon>Mycosphaerellales</taxon>
        <taxon>Mycosphaerellaceae</taxon>
        <taxon>Septoria</taxon>
    </lineage>
</organism>
<dbReference type="SUPFAM" id="SSF54427">
    <property type="entry name" value="NTF2-like"/>
    <property type="match status" value="1"/>
</dbReference>
<dbReference type="EMBL" id="CP099427">
    <property type="protein sequence ID" value="USW58205.1"/>
    <property type="molecule type" value="Genomic_DNA"/>
</dbReference>
<dbReference type="Proteomes" id="UP001056384">
    <property type="component" value="Chromosome 10"/>
</dbReference>
<feature type="domain" description="SnoaL-like" evidence="2">
    <location>
        <begin position="57"/>
        <end position="134"/>
    </location>
</feature>
<name>A0A9Q9B009_9PEZI</name>
<evidence type="ECO:0000313" key="3">
    <source>
        <dbReference type="EMBL" id="USW58205.1"/>
    </source>
</evidence>